<protein>
    <recommendedName>
        <fullName evidence="1">Alpha-L-glutamate ligase-related protein ATP-grasp domain-containing protein</fullName>
    </recommendedName>
</protein>
<evidence type="ECO:0000313" key="3">
    <source>
        <dbReference type="Proteomes" id="UP000256763"/>
    </source>
</evidence>
<gene>
    <name evidence="2" type="ORF">CAL65_14915</name>
</gene>
<dbReference type="InterPro" id="IPR039523">
    <property type="entry name" value="RimK-rel_E_lig_ATP-grasp"/>
</dbReference>
<organism evidence="2 3">
    <name type="scientific">Alkalilimnicola ehrlichii</name>
    <dbReference type="NCBI Taxonomy" id="351052"/>
    <lineage>
        <taxon>Bacteria</taxon>
        <taxon>Pseudomonadati</taxon>
        <taxon>Pseudomonadota</taxon>
        <taxon>Gammaproteobacteria</taxon>
        <taxon>Chromatiales</taxon>
        <taxon>Ectothiorhodospiraceae</taxon>
        <taxon>Alkalilimnicola</taxon>
    </lineage>
</organism>
<dbReference type="RefSeq" id="WP_116302843.1">
    <property type="nucleotide sequence ID" value="NZ_NFZV01000014.1"/>
</dbReference>
<reference evidence="3" key="1">
    <citation type="submission" date="2017-05" db="EMBL/GenBank/DDBJ databases">
        <authorList>
            <person name="Sharma S."/>
            <person name="Sidhu C."/>
            <person name="Pinnaka A.K."/>
        </authorList>
    </citation>
    <scope>NUCLEOTIDE SEQUENCE [LARGE SCALE GENOMIC DNA]</scope>
    <source>
        <strain evidence="3">AK93</strain>
    </source>
</reference>
<dbReference type="EMBL" id="NFZW01000015">
    <property type="protein sequence ID" value="RFA34650.1"/>
    <property type="molecule type" value="Genomic_DNA"/>
</dbReference>
<dbReference type="OrthoDB" id="5822672at2"/>
<feature type="domain" description="Alpha-L-glutamate ligase-related protein ATP-grasp" evidence="1">
    <location>
        <begin position="239"/>
        <end position="338"/>
    </location>
</feature>
<dbReference type="Proteomes" id="UP000256763">
    <property type="component" value="Unassembled WGS sequence"/>
</dbReference>
<keyword evidence="3" id="KW-1185">Reference proteome</keyword>
<comment type="caution">
    <text evidence="2">The sequence shown here is derived from an EMBL/GenBank/DDBJ whole genome shotgun (WGS) entry which is preliminary data.</text>
</comment>
<accession>A0A3E0WNU9</accession>
<proteinExistence type="predicted"/>
<dbReference type="Pfam" id="PF14397">
    <property type="entry name" value="ATPgrasp_ST"/>
    <property type="match status" value="1"/>
</dbReference>
<sequence length="375" mass="41177">MNQASFVAPPGAAVPKPVTWDHKAYVQQLQGEARLAAWKEFSENYWKTKSGGTPGEKNEFLFRRGFYRNRWWLYGLGREDAANYLSDIQVCLLPAVNGVYANVANDRLLLNHALSAYCRVPVIHALRGLGAAEVSFSEEWEAHRAGSNDAPDMQVVIQPLPVSVQGRTETVSLAKGEFSGFGKHGPLKQLRHIVKDWSLAANSAYLFSEALVQGRFARQMFPGAVNRLHVLMGRHHDSWEPHIVAAVLCIGTLSSASRTSLEAGGLSARVDTHTGELTACVGLLEGPKLGRHDVHPDTGTPIVGSRVPQWDSIRASLLRIFDESSYLRVCAFDFVLMDGELGLLGAALPDVVAIQVHRPLLADAVFADQLRRLKL</sequence>
<name>A0A3E0WNU9_9GAMM</name>
<evidence type="ECO:0000313" key="2">
    <source>
        <dbReference type="EMBL" id="RFA34650.1"/>
    </source>
</evidence>
<evidence type="ECO:0000259" key="1">
    <source>
        <dbReference type="Pfam" id="PF14397"/>
    </source>
</evidence>
<dbReference type="AlphaFoldDB" id="A0A3E0WNU9"/>